<accession>A0A6J6NPR1</accession>
<gene>
    <name evidence="1" type="ORF">UFOPK2399_00545</name>
</gene>
<dbReference type="AlphaFoldDB" id="A0A6J6NPR1"/>
<proteinExistence type="predicted"/>
<dbReference type="InterPro" id="IPR011989">
    <property type="entry name" value="ARM-like"/>
</dbReference>
<sequence length="159" mass="17323">MAGSERELATLRAQWDEELESAARSADYRIRAAAYRGVGQFRFRQKIELLRRGLEDESPAVRGSALISLELLSRDHSGDINGVRPLLHEVITNDPNEAVRRLGIVALRNGSPQQDTVTILLGLAEGDTAPREVRDAALKVAQALRKKALAKPSGSAKSS</sequence>
<dbReference type="EMBL" id="CAEZXP010000001">
    <property type="protein sequence ID" value="CAB4688731.1"/>
    <property type="molecule type" value="Genomic_DNA"/>
</dbReference>
<name>A0A6J6NPR1_9ZZZZ</name>
<dbReference type="InterPro" id="IPR016024">
    <property type="entry name" value="ARM-type_fold"/>
</dbReference>
<reference evidence="1" key="1">
    <citation type="submission" date="2020-05" db="EMBL/GenBank/DDBJ databases">
        <authorList>
            <person name="Chiriac C."/>
            <person name="Salcher M."/>
            <person name="Ghai R."/>
            <person name="Kavagutti S V."/>
        </authorList>
    </citation>
    <scope>NUCLEOTIDE SEQUENCE</scope>
</reference>
<dbReference type="Gene3D" id="1.25.10.10">
    <property type="entry name" value="Leucine-rich Repeat Variant"/>
    <property type="match status" value="1"/>
</dbReference>
<organism evidence="1">
    <name type="scientific">freshwater metagenome</name>
    <dbReference type="NCBI Taxonomy" id="449393"/>
    <lineage>
        <taxon>unclassified sequences</taxon>
        <taxon>metagenomes</taxon>
        <taxon>ecological metagenomes</taxon>
    </lineage>
</organism>
<protein>
    <submittedName>
        <fullName evidence="1">Unannotated protein</fullName>
    </submittedName>
</protein>
<dbReference type="Pfam" id="PF13646">
    <property type="entry name" value="HEAT_2"/>
    <property type="match status" value="1"/>
</dbReference>
<dbReference type="SUPFAM" id="SSF48371">
    <property type="entry name" value="ARM repeat"/>
    <property type="match status" value="1"/>
</dbReference>
<evidence type="ECO:0000313" key="1">
    <source>
        <dbReference type="EMBL" id="CAB4688731.1"/>
    </source>
</evidence>